<keyword evidence="3" id="KW-1185">Reference proteome</keyword>
<evidence type="ECO:0000313" key="3">
    <source>
        <dbReference type="Proteomes" id="UP000652761"/>
    </source>
</evidence>
<comment type="caution">
    <text evidence="2">The sequence shown here is derived from an EMBL/GenBank/DDBJ whole genome shotgun (WGS) entry which is preliminary data.</text>
</comment>
<proteinExistence type="predicted"/>
<accession>A0A843XU80</accession>
<dbReference type="CDD" id="cd00051">
    <property type="entry name" value="EFh"/>
    <property type="match status" value="1"/>
</dbReference>
<feature type="domain" description="EF-hand" evidence="1">
    <location>
        <begin position="134"/>
        <end position="167"/>
    </location>
</feature>
<dbReference type="SUPFAM" id="SSF47473">
    <property type="entry name" value="EF-hand"/>
    <property type="match status" value="1"/>
</dbReference>
<gene>
    <name evidence="2" type="ORF">Taro_056532</name>
</gene>
<protein>
    <recommendedName>
        <fullName evidence="1">EF-hand domain-containing protein</fullName>
    </recommendedName>
</protein>
<dbReference type="AlphaFoldDB" id="A0A843XU80"/>
<dbReference type="PROSITE" id="PS50222">
    <property type="entry name" value="EF_HAND_2"/>
    <property type="match status" value="1"/>
</dbReference>
<dbReference type="InterPro" id="IPR002048">
    <property type="entry name" value="EF_hand_dom"/>
</dbReference>
<dbReference type="Pfam" id="PF00036">
    <property type="entry name" value="EF-hand_1"/>
    <property type="match status" value="1"/>
</dbReference>
<organism evidence="2 3">
    <name type="scientific">Colocasia esculenta</name>
    <name type="common">Wild taro</name>
    <name type="synonym">Arum esculentum</name>
    <dbReference type="NCBI Taxonomy" id="4460"/>
    <lineage>
        <taxon>Eukaryota</taxon>
        <taxon>Viridiplantae</taxon>
        <taxon>Streptophyta</taxon>
        <taxon>Embryophyta</taxon>
        <taxon>Tracheophyta</taxon>
        <taxon>Spermatophyta</taxon>
        <taxon>Magnoliopsida</taxon>
        <taxon>Liliopsida</taxon>
        <taxon>Araceae</taxon>
        <taxon>Aroideae</taxon>
        <taxon>Colocasieae</taxon>
        <taxon>Colocasia</taxon>
    </lineage>
</organism>
<dbReference type="EMBL" id="NMUH01016451">
    <property type="protein sequence ID" value="MQM23469.1"/>
    <property type="molecule type" value="Genomic_DNA"/>
</dbReference>
<dbReference type="InterPro" id="IPR011992">
    <property type="entry name" value="EF-hand-dom_pair"/>
</dbReference>
<sequence length="167" mass="18844">MHTEWCGGSPCPTPAAALWSAVICIEQLFDKTSFDQEECKSCKRLVCSIQTWFTGVGEPVCSADDIEVAMSLDWGPSDERIKNKDEGKCRDCRLLEGIIQLLKNKEETIEERKSFSIPDELQMVMCKLGSQEGTELENCQKMIQVVDKDGKGMIDFSEFKEMMENAI</sequence>
<dbReference type="Gene3D" id="1.10.238.10">
    <property type="entry name" value="EF-hand"/>
    <property type="match status" value="1"/>
</dbReference>
<dbReference type="SMART" id="SM00054">
    <property type="entry name" value="EFh"/>
    <property type="match status" value="1"/>
</dbReference>
<dbReference type="OrthoDB" id="26525at2759"/>
<reference evidence="2" key="1">
    <citation type="submission" date="2017-07" db="EMBL/GenBank/DDBJ databases">
        <title>Taro Niue Genome Assembly and Annotation.</title>
        <authorList>
            <person name="Atibalentja N."/>
            <person name="Keating K."/>
            <person name="Fields C.J."/>
        </authorList>
    </citation>
    <scope>NUCLEOTIDE SEQUENCE</scope>
    <source>
        <strain evidence="2">Niue_2</strain>
        <tissue evidence="2">Leaf</tissue>
    </source>
</reference>
<evidence type="ECO:0000259" key="1">
    <source>
        <dbReference type="PROSITE" id="PS50222"/>
    </source>
</evidence>
<dbReference type="GO" id="GO:0005509">
    <property type="term" value="F:calcium ion binding"/>
    <property type="evidence" value="ECO:0007669"/>
    <property type="project" value="InterPro"/>
</dbReference>
<evidence type="ECO:0000313" key="2">
    <source>
        <dbReference type="EMBL" id="MQM23469.1"/>
    </source>
</evidence>
<dbReference type="Proteomes" id="UP000652761">
    <property type="component" value="Unassembled WGS sequence"/>
</dbReference>
<name>A0A843XU80_COLES</name>